<organism evidence="1">
    <name type="scientific">Desulfacinum infernum</name>
    <dbReference type="NCBI Taxonomy" id="35837"/>
    <lineage>
        <taxon>Bacteria</taxon>
        <taxon>Pseudomonadati</taxon>
        <taxon>Thermodesulfobacteriota</taxon>
        <taxon>Syntrophobacteria</taxon>
        <taxon>Syntrophobacterales</taxon>
        <taxon>Syntrophobacteraceae</taxon>
        <taxon>Desulfacinum</taxon>
    </lineage>
</organism>
<dbReference type="EMBL" id="DSTK01000026">
    <property type="protein sequence ID" value="HFK97434.1"/>
    <property type="molecule type" value="Genomic_DNA"/>
</dbReference>
<comment type="caution">
    <text evidence="1">The sequence shown here is derived from an EMBL/GenBank/DDBJ whole genome shotgun (WGS) entry which is preliminary data.</text>
</comment>
<accession>A0A832EJE4</accession>
<sequence>MDFAQTRLRRLASDTVEPDADCRAKLDRLLAWPGAAAHGPVLQAALLDPFFPLAMMQRTLFAHVTGMRFYIHKDRPDLQPMLLRDLSQFARAFLEIRRDLAVLYPCRPPSSFLEDGAPTLAPFDQWCDLCGQCCQIGGVPAQPPESVCYPDSWRDLLEGTRLDNQQLCPFLFQYRGSQVHFCAIHRIKPVACRSFDADDCRARRRDGFLHDAGSPM</sequence>
<protein>
    <submittedName>
        <fullName evidence="1">YkgJ family cysteine cluster protein</fullName>
    </submittedName>
</protein>
<proteinExistence type="predicted"/>
<evidence type="ECO:0000313" key="1">
    <source>
        <dbReference type="EMBL" id="HFK97434.1"/>
    </source>
</evidence>
<dbReference type="AlphaFoldDB" id="A0A832EJE4"/>
<name>A0A832EJE4_9BACT</name>
<reference evidence="1" key="1">
    <citation type="journal article" date="2020" name="mSystems">
        <title>Genome- and Community-Level Interaction Insights into Carbon Utilization and Element Cycling Functions of Hydrothermarchaeota in Hydrothermal Sediment.</title>
        <authorList>
            <person name="Zhou Z."/>
            <person name="Liu Y."/>
            <person name="Xu W."/>
            <person name="Pan J."/>
            <person name="Luo Z.H."/>
            <person name="Li M."/>
        </authorList>
    </citation>
    <scope>NUCLEOTIDE SEQUENCE [LARGE SCALE GENOMIC DNA]</scope>
    <source>
        <strain evidence="1">SpSt-456</strain>
    </source>
</reference>
<gene>
    <name evidence="1" type="ORF">ENS06_08960</name>
</gene>